<evidence type="ECO:0000313" key="2">
    <source>
        <dbReference type="EMBL" id="ASQ40241.1"/>
    </source>
</evidence>
<proteinExistence type="predicted"/>
<sequence length="199" mass="23179">MIKLYKVLLFFISLLLVFFGTFLKVRLPFPVWSRYGLSWSSIDFGITSQQCLIYFISLSCGGETVFISQIVYFFLGIIGLPIFFYGGGIYYLKYPTLGYIIGSLISTWFIGKSSLFFYIKPFTFIKVSLINYFFIHLLGILYLMLFSPTWTEWIALILRYSIIPLPSQLFSICLFSIIAFIVQEFFIFLKKPQKIKTSL</sequence>
<dbReference type="Gene3D" id="1.10.1760.20">
    <property type="match status" value="1"/>
</dbReference>
<dbReference type="GO" id="GO:0005886">
    <property type="term" value="C:plasma membrane"/>
    <property type="evidence" value="ECO:0007669"/>
    <property type="project" value="InterPro"/>
</dbReference>
<evidence type="ECO:0000256" key="1">
    <source>
        <dbReference type="SAM" id="Phobius"/>
    </source>
</evidence>
<keyword evidence="2" id="KW-0934">Plastid</keyword>
<dbReference type="GO" id="GO:0015225">
    <property type="term" value="F:biotin transmembrane transporter activity"/>
    <property type="evidence" value="ECO:0007669"/>
    <property type="project" value="InterPro"/>
</dbReference>
<feature type="transmembrane region" description="Helical" evidence="1">
    <location>
        <begin position="129"/>
        <end position="149"/>
    </location>
</feature>
<reference evidence="2" key="1">
    <citation type="submission" date="2017-05" db="EMBL/GenBank/DDBJ databases">
        <title>Plastid comparative genomics reveals ancient divergence between Glaucophyte genera.</title>
        <authorList>
            <person name="Figueroa-Martinez F.J."/>
            <person name="Jackson C."/>
            <person name="Reyes-Prieto A."/>
        </authorList>
    </citation>
    <scope>NUCLEOTIDE SEQUENCE</scope>
    <source>
        <strain evidence="2">SAG 46.84</strain>
    </source>
</reference>
<dbReference type="PANTHER" id="PTHR34295">
    <property type="entry name" value="BIOTIN TRANSPORTER BIOY"/>
    <property type="match status" value="1"/>
</dbReference>
<feature type="transmembrane region" description="Helical" evidence="1">
    <location>
        <begin position="169"/>
        <end position="189"/>
    </location>
</feature>
<feature type="transmembrane region" description="Helical" evidence="1">
    <location>
        <begin position="97"/>
        <end position="117"/>
    </location>
</feature>
<name>A0A3G1IW30_9EUKA</name>
<keyword evidence="1" id="KW-0472">Membrane</keyword>
<feature type="transmembrane region" description="Helical" evidence="1">
    <location>
        <begin position="7"/>
        <end position="25"/>
    </location>
</feature>
<dbReference type="PANTHER" id="PTHR34295:SF1">
    <property type="entry name" value="BIOTIN TRANSPORTER BIOY"/>
    <property type="match status" value="1"/>
</dbReference>
<keyword evidence="1" id="KW-1133">Transmembrane helix</keyword>
<feature type="transmembrane region" description="Helical" evidence="1">
    <location>
        <begin position="70"/>
        <end position="91"/>
    </location>
</feature>
<dbReference type="RefSeq" id="YP_009546180.1">
    <property type="nucleotide sequence ID" value="NC_040153.1"/>
</dbReference>
<feature type="transmembrane region" description="Helical" evidence="1">
    <location>
        <begin position="37"/>
        <end position="58"/>
    </location>
</feature>
<dbReference type="InterPro" id="IPR003784">
    <property type="entry name" value="BioY"/>
</dbReference>
<dbReference type="AlphaFoldDB" id="A0A3G1IW30"/>
<geneLocation type="plastid" evidence="2"/>
<organism evidence="2">
    <name type="scientific">Gloeochaete wittrockiana</name>
    <dbReference type="NCBI Taxonomy" id="38269"/>
    <lineage>
        <taxon>Eukaryota</taxon>
        <taxon>Glaucocystophyceae</taxon>
        <taxon>Gloeochaetales</taxon>
        <taxon>Gloeochaetaceae</taxon>
        <taxon>Gloeochaete</taxon>
    </lineage>
</organism>
<protein>
    <submittedName>
        <fullName evidence="2">Biotin transporter BioY-like protein</fullName>
    </submittedName>
</protein>
<gene>
    <name evidence="2" type="primary">bioY</name>
</gene>
<keyword evidence="1" id="KW-0812">Transmembrane</keyword>
<dbReference type="Pfam" id="PF02632">
    <property type="entry name" value="BioY"/>
    <property type="match status" value="1"/>
</dbReference>
<dbReference type="PIRSF" id="PIRSF016661">
    <property type="entry name" value="BioY"/>
    <property type="match status" value="1"/>
</dbReference>
<dbReference type="GeneID" id="38572736"/>
<dbReference type="EMBL" id="MF167426">
    <property type="protein sequence ID" value="ASQ40241.1"/>
    <property type="molecule type" value="Genomic_DNA"/>
</dbReference>
<accession>A0A3G1IW30</accession>